<accession>A0A7Z2YE44</accession>
<organism evidence="4 5">
    <name type="scientific">Vibrio astriarenae</name>
    <dbReference type="NCBI Taxonomy" id="1481923"/>
    <lineage>
        <taxon>Bacteria</taxon>
        <taxon>Pseudomonadati</taxon>
        <taxon>Pseudomonadota</taxon>
        <taxon>Gammaproteobacteria</taxon>
        <taxon>Vibrionales</taxon>
        <taxon>Vibrionaceae</taxon>
        <taxon>Vibrio</taxon>
    </lineage>
</organism>
<dbReference type="Pfam" id="PF00072">
    <property type="entry name" value="Response_reg"/>
    <property type="match status" value="1"/>
</dbReference>
<dbReference type="SMART" id="SM00448">
    <property type="entry name" value="REC"/>
    <property type="match status" value="1"/>
</dbReference>
<dbReference type="InterPro" id="IPR050595">
    <property type="entry name" value="Bact_response_regulator"/>
</dbReference>
<dbReference type="SUPFAM" id="SSF52172">
    <property type="entry name" value="CheY-like"/>
    <property type="match status" value="1"/>
</dbReference>
<evidence type="ECO:0000259" key="3">
    <source>
        <dbReference type="PROSITE" id="PS50110"/>
    </source>
</evidence>
<reference evidence="4 5" key="1">
    <citation type="submission" date="2020-01" db="EMBL/GenBank/DDBJ databases">
        <title>Whole genome and functional gene identification of agarase of Vibrio HN897.</title>
        <authorList>
            <person name="Liu Y."/>
            <person name="Zhao Z."/>
        </authorList>
    </citation>
    <scope>NUCLEOTIDE SEQUENCE [LARGE SCALE GENOMIC DNA]</scope>
    <source>
        <strain evidence="4 5">HN897</strain>
    </source>
</reference>
<dbReference type="GO" id="GO:0000160">
    <property type="term" value="P:phosphorelay signal transduction system"/>
    <property type="evidence" value="ECO:0007669"/>
    <property type="project" value="InterPro"/>
</dbReference>
<feature type="modified residue" description="4-aspartylphosphate" evidence="2">
    <location>
        <position position="61"/>
    </location>
</feature>
<evidence type="ECO:0000256" key="1">
    <source>
        <dbReference type="ARBA" id="ARBA00022553"/>
    </source>
</evidence>
<protein>
    <submittedName>
        <fullName evidence="4">Response regulator</fullName>
    </submittedName>
</protein>
<evidence type="ECO:0000256" key="2">
    <source>
        <dbReference type="PROSITE-ProRule" id="PRU00169"/>
    </source>
</evidence>
<feature type="domain" description="Response regulatory" evidence="3">
    <location>
        <begin position="5"/>
        <end position="129"/>
    </location>
</feature>
<proteinExistence type="predicted"/>
<dbReference type="KEGG" id="vas:GT360_09200"/>
<dbReference type="RefSeq" id="WP_164648575.1">
    <property type="nucleotide sequence ID" value="NZ_CP047475.1"/>
</dbReference>
<sequence length="165" mass="18767">MNEYLILCVDDERYVLDSVLQDLEEFEEHFIVEATESVAEAREVVASAINEGKQLALILCDHIMPEQTGVSFLVELDQAKETANAKKVLLTGQAELEDTVQAVNQAHLDYFIGKPWNGEELRHRVTQLLTDYVIKNDTNLMQWTAVLDTERILNAISDKRTQFGE</sequence>
<dbReference type="EMBL" id="CP047475">
    <property type="protein sequence ID" value="QIA63680.1"/>
    <property type="molecule type" value="Genomic_DNA"/>
</dbReference>
<evidence type="ECO:0000313" key="5">
    <source>
        <dbReference type="Proteomes" id="UP000464262"/>
    </source>
</evidence>
<name>A0A7Z2YE44_9VIBR</name>
<dbReference type="Proteomes" id="UP000464262">
    <property type="component" value="Chromosome 1"/>
</dbReference>
<keyword evidence="5" id="KW-1185">Reference proteome</keyword>
<dbReference type="PANTHER" id="PTHR44591:SF3">
    <property type="entry name" value="RESPONSE REGULATORY DOMAIN-CONTAINING PROTEIN"/>
    <property type="match status" value="1"/>
</dbReference>
<dbReference type="AlphaFoldDB" id="A0A7Z2YE44"/>
<dbReference type="Gene3D" id="3.40.50.2300">
    <property type="match status" value="1"/>
</dbReference>
<evidence type="ECO:0000313" key="4">
    <source>
        <dbReference type="EMBL" id="QIA63680.1"/>
    </source>
</evidence>
<keyword evidence="1 2" id="KW-0597">Phosphoprotein</keyword>
<dbReference type="InterPro" id="IPR001789">
    <property type="entry name" value="Sig_transdc_resp-reg_receiver"/>
</dbReference>
<dbReference type="PANTHER" id="PTHR44591">
    <property type="entry name" value="STRESS RESPONSE REGULATOR PROTEIN 1"/>
    <property type="match status" value="1"/>
</dbReference>
<dbReference type="PROSITE" id="PS50110">
    <property type="entry name" value="RESPONSE_REGULATORY"/>
    <property type="match status" value="1"/>
</dbReference>
<gene>
    <name evidence="4" type="ORF">GT360_09200</name>
</gene>
<dbReference type="InterPro" id="IPR011006">
    <property type="entry name" value="CheY-like_superfamily"/>
</dbReference>